<dbReference type="RefSeq" id="WP_149606536.1">
    <property type="nucleotide sequence ID" value="NZ_SEUJ01000076.1"/>
</dbReference>
<sequence length="117" mass="12497">MKVKFYVLSMLLLASINSHSAEFKGGISTLATGPNLGDFVYIKVENHSSSASWSTGCATDNYWSFKFETSSPGGKEAYSLLLSAYASGKKVVIAGTGGCEGNIGDDIQNLGYTRFDF</sequence>
<proteinExistence type="predicted"/>
<keyword evidence="1" id="KW-0732">Signal</keyword>
<gene>
    <name evidence="2" type="ORF">EU509_16005</name>
</gene>
<dbReference type="Proteomes" id="UP000322915">
    <property type="component" value="Unassembled WGS sequence"/>
</dbReference>
<evidence type="ECO:0000256" key="1">
    <source>
        <dbReference type="SAM" id="SignalP"/>
    </source>
</evidence>
<accession>A0ABQ6REC1</accession>
<feature type="signal peptide" evidence="1">
    <location>
        <begin position="1"/>
        <end position="20"/>
    </location>
</feature>
<protein>
    <submittedName>
        <fullName evidence="2">Uncharacterized protein</fullName>
    </submittedName>
</protein>
<organism evidence="2 3">
    <name type="scientific">Pseudoalteromonas fuliginea</name>
    <dbReference type="NCBI Taxonomy" id="1872678"/>
    <lineage>
        <taxon>Bacteria</taxon>
        <taxon>Pseudomonadati</taxon>
        <taxon>Pseudomonadota</taxon>
        <taxon>Gammaproteobacteria</taxon>
        <taxon>Alteromonadales</taxon>
        <taxon>Pseudoalteromonadaceae</taxon>
        <taxon>Pseudoalteromonas</taxon>
    </lineage>
</organism>
<name>A0ABQ6REC1_9GAMM</name>
<feature type="chain" id="PRO_5046221094" evidence="1">
    <location>
        <begin position="21"/>
        <end position="117"/>
    </location>
</feature>
<comment type="caution">
    <text evidence="2">The sequence shown here is derived from an EMBL/GenBank/DDBJ whole genome shotgun (WGS) entry which is preliminary data.</text>
</comment>
<evidence type="ECO:0000313" key="2">
    <source>
        <dbReference type="EMBL" id="KAA1151391.1"/>
    </source>
</evidence>
<reference evidence="2 3" key="1">
    <citation type="submission" date="2019-01" db="EMBL/GenBank/DDBJ databases">
        <title>Genome sequences of marine Pseudoalteromonas species.</title>
        <authorList>
            <person name="Boraston A.B."/>
            <person name="Hehemann J.-H."/>
            <person name="Vickers C.J."/>
            <person name="Salama-Alber O."/>
            <person name="Abe K."/>
            <person name="Hettle A.J."/>
        </authorList>
    </citation>
    <scope>NUCLEOTIDE SEQUENCE [LARGE SCALE GENOMIC DNA]</scope>
    <source>
        <strain evidence="2 3">PS47</strain>
    </source>
</reference>
<dbReference type="EMBL" id="SEUJ01000076">
    <property type="protein sequence ID" value="KAA1151391.1"/>
    <property type="molecule type" value="Genomic_DNA"/>
</dbReference>
<keyword evidence="3" id="KW-1185">Reference proteome</keyword>
<evidence type="ECO:0000313" key="3">
    <source>
        <dbReference type="Proteomes" id="UP000322915"/>
    </source>
</evidence>